<dbReference type="NCBIfam" id="NF003716">
    <property type="entry name" value="PRK05326.1-3"/>
    <property type="match status" value="1"/>
</dbReference>
<dbReference type="Gene3D" id="3.30.70.1450">
    <property type="entry name" value="Regulator of K+ conductance, C-terminal domain"/>
    <property type="match status" value="1"/>
</dbReference>
<dbReference type="InterPro" id="IPR006153">
    <property type="entry name" value="Cation/H_exchanger_TM"/>
</dbReference>
<feature type="transmembrane region" description="Helical" evidence="10">
    <location>
        <begin position="61"/>
        <end position="81"/>
    </location>
</feature>
<evidence type="ECO:0000256" key="10">
    <source>
        <dbReference type="SAM" id="Phobius"/>
    </source>
</evidence>
<dbReference type="PANTHER" id="PTHR32507:SF7">
    <property type="entry name" value="K(+)_H(+) ANTIPORTER NHAP2"/>
    <property type="match status" value="1"/>
</dbReference>
<dbReference type="NCBIfam" id="NF003715">
    <property type="entry name" value="PRK05326.1-2"/>
    <property type="match status" value="1"/>
</dbReference>
<dbReference type="Gene3D" id="1.20.1530.20">
    <property type="match status" value="1"/>
</dbReference>
<keyword evidence="9 10" id="KW-0472">Membrane</keyword>
<feature type="transmembrane region" description="Helical" evidence="10">
    <location>
        <begin position="369"/>
        <end position="388"/>
    </location>
</feature>
<organism evidence="12">
    <name type="scientific">uncultured Gemmatimonadaceae bacterium</name>
    <dbReference type="NCBI Taxonomy" id="246130"/>
    <lineage>
        <taxon>Bacteria</taxon>
        <taxon>Pseudomonadati</taxon>
        <taxon>Gemmatimonadota</taxon>
        <taxon>Gemmatimonadia</taxon>
        <taxon>Gemmatimonadales</taxon>
        <taxon>Gemmatimonadaceae</taxon>
        <taxon>environmental samples</taxon>
    </lineage>
</organism>
<feature type="transmembrane region" description="Helical" evidence="10">
    <location>
        <begin position="222"/>
        <end position="240"/>
    </location>
</feature>
<keyword evidence="6 10" id="KW-0812">Transmembrane</keyword>
<evidence type="ECO:0000256" key="6">
    <source>
        <dbReference type="ARBA" id="ARBA00022692"/>
    </source>
</evidence>
<proteinExistence type="predicted"/>
<feature type="transmembrane region" description="Helical" evidence="10">
    <location>
        <begin position="338"/>
        <end position="357"/>
    </location>
</feature>
<feature type="transmembrane region" description="Helical" evidence="10">
    <location>
        <begin position="31"/>
        <end position="55"/>
    </location>
</feature>
<feature type="transmembrane region" description="Helical" evidence="10">
    <location>
        <begin position="276"/>
        <end position="294"/>
    </location>
</feature>
<dbReference type="Pfam" id="PF00999">
    <property type="entry name" value="Na_H_Exchanger"/>
    <property type="match status" value="1"/>
</dbReference>
<dbReference type="PANTHER" id="PTHR32507">
    <property type="entry name" value="NA(+)/H(+) ANTIPORTER 1"/>
    <property type="match status" value="1"/>
</dbReference>
<dbReference type="InterPro" id="IPR038770">
    <property type="entry name" value="Na+/solute_symporter_sf"/>
</dbReference>
<feature type="domain" description="RCK C-terminal" evidence="11">
    <location>
        <begin position="406"/>
        <end position="489"/>
    </location>
</feature>
<feature type="transmembrane region" description="Helical" evidence="10">
    <location>
        <begin position="6"/>
        <end position="24"/>
    </location>
</feature>
<evidence type="ECO:0000256" key="3">
    <source>
        <dbReference type="ARBA" id="ARBA00022449"/>
    </source>
</evidence>
<evidence type="ECO:0000256" key="5">
    <source>
        <dbReference type="ARBA" id="ARBA00022538"/>
    </source>
</evidence>
<evidence type="ECO:0000256" key="2">
    <source>
        <dbReference type="ARBA" id="ARBA00022448"/>
    </source>
</evidence>
<dbReference type="EMBL" id="CADCTX010000798">
    <property type="protein sequence ID" value="CAA9350985.1"/>
    <property type="molecule type" value="Genomic_DNA"/>
</dbReference>
<comment type="subcellular location">
    <subcellularLocation>
        <location evidence="1">Cell membrane</location>
        <topology evidence="1">Multi-pass membrane protein</topology>
    </subcellularLocation>
</comment>
<evidence type="ECO:0000256" key="4">
    <source>
        <dbReference type="ARBA" id="ARBA00022475"/>
    </source>
</evidence>
<evidence type="ECO:0000256" key="9">
    <source>
        <dbReference type="ARBA" id="ARBA00023136"/>
    </source>
</evidence>
<accession>A0A6J4M5Q2</accession>
<name>A0A6J4M5Q2_9BACT</name>
<dbReference type="SUPFAM" id="SSF116726">
    <property type="entry name" value="TrkA C-terminal domain-like"/>
    <property type="match status" value="1"/>
</dbReference>
<feature type="transmembrane region" description="Helical" evidence="10">
    <location>
        <begin position="306"/>
        <end position="326"/>
    </location>
</feature>
<dbReference type="GO" id="GO:0006813">
    <property type="term" value="P:potassium ion transport"/>
    <property type="evidence" value="ECO:0007669"/>
    <property type="project" value="UniProtKB-KW"/>
</dbReference>
<sequence length="490" mass="50291">MTEPFASALLFATVGLLLLASTLLSRASERVGVPLALVFLLVGVAAGSEGVGGIAFDDYALAYRLGTAALVLILFDGGLNTPVEAVRRGLRPAATLATVGVLGTTAVVAAGAHALGFPWPAALLIGAVVSPTDAAAVFAVLRGSGISLKRRVGTTLELESGINDPVAVILTTLLTRNAIAPGSVGAWELPVELLRETAIGLAAGLAVGYGVRAVLARFRLPAGGLYPVVTLAAALLAFGAPTLLHGSGFLGVYVAGVVLGNGSLPYRGGLLRVHDALAWISQVGMFLLLGLLVFPSRLAAVAPQGLALALLLALVARPLVAALCLLPFRYTARETGYVGWVGLRGAVPIILAAFPVLAGAPDAARLFDVVFFIVVVTALVPGGTVPWVTRRLKLASDSAPAPPAVLAIESLRPLRGQLRSFYIEPALAVAGVALADLPFPDGASAALIVRGEELLAPRGATTLEPGDHVYVFARPEDEALIQLMFGRPEE</sequence>
<dbReference type="InterPro" id="IPR006037">
    <property type="entry name" value="RCK_C"/>
</dbReference>
<reference evidence="12" key="1">
    <citation type="submission" date="2020-02" db="EMBL/GenBank/DDBJ databases">
        <authorList>
            <person name="Meier V. D."/>
        </authorList>
    </citation>
    <scope>NUCLEOTIDE SEQUENCE</scope>
    <source>
        <strain evidence="12">AVDCRST_MAG40</strain>
    </source>
</reference>
<keyword evidence="4" id="KW-1003">Cell membrane</keyword>
<protein>
    <submittedName>
        <fullName evidence="12">K(+)/H(+) antiporter NhaP2</fullName>
    </submittedName>
</protein>
<evidence type="ECO:0000259" key="11">
    <source>
        <dbReference type="PROSITE" id="PS51202"/>
    </source>
</evidence>
<keyword evidence="3" id="KW-0050">Antiport</keyword>
<dbReference type="GO" id="GO:1902600">
    <property type="term" value="P:proton transmembrane transport"/>
    <property type="evidence" value="ECO:0007669"/>
    <property type="project" value="InterPro"/>
</dbReference>
<evidence type="ECO:0000256" key="1">
    <source>
        <dbReference type="ARBA" id="ARBA00004651"/>
    </source>
</evidence>
<keyword evidence="7 10" id="KW-1133">Transmembrane helix</keyword>
<feature type="transmembrane region" description="Helical" evidence="10">
    <location>
        <begin position="246"/>
        <end position="264"/>
    </location>
</feature>
<keyword evidence="8" id="KW-0406">Ion transport</keyword>
<dbReference type="AlphaFoldDB" id="A0A6J4M5Q2"/>
<dbReference type="PROSITE" id="PS51202">
    <property type="entry name" value="RCK_C"/>
    <property type="match status" value="1"/>
</dbReference>
<dbReference type="GO" id="GO:0005886">
    <property type="term" value="C:plasma membrane"/>
    <property type="evidence" value="ECO:0007669"/>
    <property type="project" value="UniProtKB-SubCell"/>
</dbReference>
<evidence type="ECO:0000313" key="12">
    <source>
        <dbReference type="EMBL" id="CAA9350985.1"/>
    </source>
</evidence>
<dbReference type="GO" id="GO:0015297">
    <property type="term" value="F:antiporter activity"/>
    <property type="evidence" value="ECO:0007669"/>
    <property type="project" value="UniProtKB-KW"/>
</dbReference>
<dbReference type="InterPro" id="IPR036721">
    <property type="entry name" value="RCK_C_sf"/>
</dbReference>
<keyword evidence="5" id="KW-0633">Potassium transport</keyword>
<evidence type="ECO:0000256" key="8">
    <source>
        <dbReference type="ARBA" id="ARBA00023065"/>
    </source>
</evidence>
<dbReference type="GO" id="GO:0008324">
    <property type="term" value="F:monoatomic cation transmembrane transporter activity"/>
    <property type="evidence" value="ECO:0007669"/>
    <property type="project" value="InterPro"/>
</dbReference>
<dbReference type="Pfam" id="PF02080">
    <property type="entry name" value="TrkA_C"/>
    <property type="match status" value="1"/>
</dbReference>
<keyword evidence="5" id="KW-0630">Potassium</keyword>
<keyword evidence="2" id="KW-0813">Transport</keyword>
<gene>
    <name evidence="12" type="ORF">AVDCRST_MAG40-2899</name>
</gene>
<feature type="transmembrane region" description="Helical" evidence="10">
    <location>
        <begin position="121"/>
        <end position="141"/>
    </location>
</feature>
<feature type="transmembrane region" description="Helical" evidence="10">
    <location>
        <begin position="93"/>
        <end position="115"/>
    </location>
</feature>
<evidence type="ECO:0000256" key="7">
    <source>
        <dbReference type="ARBA" id="ARBA00022989"/>
    </source>
</evidence>